<dbReference type="Proteomes" id="UP000325300">
    <property type="component" value="Unassembled WGS sequence"/>
</dbReference>
<feature type="non-terminal residue" evidence="1">
    <location>
        <position position="68"/>
    </location>
</feature>
<keyword evidence="1" id="KW-0548">Nucleotidyltransferase</keyword>
<evidence type="ECO:0000313" key="1">
    <source>
        <dbReference type="EMBL" id="TYK90640.1"/>
    </source>
</evidence>
<sequence>MAKRIVNKAERNAERYDAKEIGYQLYEDSLKGKRFDRLMPMIVSDQNIILAYRNICKNNGSKTPGTDG</sequence>
<accession>A0A5S4T5S9</accession>
<evidence type="ECO:0000313" key="2">
    <source>
        <dbReference type="Proteomes" id="UP000325300"/>
    </source>
</evidence>
<reference evidence="1 2" key="1">
    <citation type="submission" date="2019-02" db="EMBL/GenBank/DDBJ databases">
        <title>Novel genomic isolates of S. pyogenes and S. dysgalactiae subsp. equisimilis associated to necrotising fasciitis (NSTI).</title>
        <authorList>
            <person name="Barrantes I."/>
        </authorList>
    </citation>
    <scope>NUCLEOTIDE SEQUENCE [LARGE SCALE GENOMIC DNA]</scope>
    <source>
        <strain evidence="1 2">SPY5003</strain>
    </source>
</reference>
<dbReference type="EMBL" id="SJLI01000402">
    <property type="protein sequence ID" value="TYK90640.1"/>
    <property type="molecule type" value="Genomic_DNA"/>
</dbReference>
<dbReference type="AlphaFoldDB" id="A0A5S4T5S9"/>
<organism evidence="1 2">
    <name type="scientific">Streptococcus pyogenes</name>
    <dbReference type="NCBI Taxonomy" id="1314"/>
    <lineage>
        <taxon>Bacteria</taxon>
        <taxon>Bacillati</taxon>
        <taxon>Bacillota</taxon>
        <taxon>Bacilli</taxon>
        <taxon>Lactobacillales</taxon>
        <taxon>Streptococcaceae</taxon>
        <taxon>Streptococcus</taxon>
    </lineage>
</organism>
<name>A0A5S4T5S9_STRPY</name>
<dbReference type="GO" id="GO:0003964">
    <property type="term" value="F:RNA-directed DNA polymerase activity"/>
    <property type="evidence" value="ECO:0007669"/>
    <property type="project" value="UniProtKB-KW"/>
</dbReference>
<comment type="caution">
    <text evidence="1">The sequence shown here is derived from an EMBL/GenBank/DDBJ whole genome shotgun (WGS) entry which is preliminary data.</text>
</comment>
<proteinExistence type="predicted"/>
<keyword evidence="1" id="KW-0695">RNA-directed DNA polymerase</keyword>
<protein>
    <submittedName>
        <fullName evidence="1">Group II intron reverse transcriptase/maturase</fullName>
    </submittedName>
</protein>
<gene>
    <name evidence="1" type="ORF">E0F67_11280</name>
</gene>
<keyword evidence="1" id="KW-0808">Transferase</keyword>